<protein>
    <submittedName>
        <fullName evidence="1">Uncharacterized protein</fullName>
    </submittedName>
</protein>
<comment type="caution">
    <text evidence="1">The sequence shown here is derived from an EMBL/GenBank/DDBJ whole genome shotgun (WGS) entry which is preliminary data.</text>
</comment>
<proteinExistence type="predicted"/>
<accession>A0A5V1PFH2</accession>
<dbReference type="EMBL" id="AAGYBI010000024">
    <property type="protein sequence ID" value="EBT2269869.1"/>
    <property type="molecule type" value="Genomic_DNA"/>
</dbReference>
<evidence type="ECO:0000313" key="1">
    <source>
        <dbReference type="EMBL" id="EBT2269869.1"/>
    </source>
</evidence>
<reference evidence="1" key="1">
    <citation type="submission" date="2018-07" db="EMBL/GenBank/DDBJ databases">
        <authorList>
            <consortium name="PulseNet: The National Subtyping Network for Foodborne Disease Surveillance"/>
            <person name="Tarr C.L."/>
            <person name="Trees E."/>
            <person name="Katz L.S."/>
            <person name="Carleton-Romer H.A."/>
            <person name="Stroika S."/>
            <person name="Kucerova Z."/>
            <person name="Roache K.F."/>
            <person name="Sabol A.L."/>
            <person name="Besser J."/>
            <person name="Gerner-Smidt P."/>
        </authorList>
    </citation>
    <scope>NUCLEOTIDE SEQUENCE</scope>
    <source>
        <strain evidence="1">PNUSAS018280</strain>
    </source>
</reference>
<name>A0A5V1PFH2_SALER</name>
<dbReference type="AlphaFoldDB" id="A0A5V1PFH2"/>
<sequence length="64" mass="7142">MSTQAKKQAEYIAEQLILSGLLKTPSTLKTTDPMFKKKLIDTIEISIIKFSGEHRRGIPAGVRL</sequence>
<gene>
    <name evidence="1" type="ORF">CI531_15325</name>
</gene>
<organism evidence="1">
    <name type="scientific">Salmonella enterica</name>
    <name type="common">Salmonella choleraesuis</name>
    <dbReference type="NCBI Taxonomy" id="28901"/>
    <lineage>
        <taxon>Bacteria</taxon>
        <taxon>Pseudomonadati</taxon>
        <taxon>Pseudomonadota</taxon>
        <taxon>Gammaproteobacteria</taxon>
        <taxon>Enterobacterales</taxon>
        <taxon>Enterobacteriaceae</taxon>
        <taxon>Salmonella</taxon>
    </lineage>
</organism>